<keyword evidence="1" id="KW-0496">Mitochondrion</keyword>
<keyword evidence="3" id="KW-1185">Reference proteome</keyword>
<dbReference type="Proteomes" id="UP000807025">
    <property type="component" value="Unassembled WGS sequence"/>
</dbReference>
<dbReference type="InterPro" id="IPR033181">
    <property type="entry name" value="Mic26_fungi"/>
</dbReference>
<proteinExistence type="predicted"/>
<dbReference type="GO" id="GO:0042407">
    <property type="term" value="P:cristae formation"/>
    <property type="evidence" value="ECO:0007669"/>
    <property type="project" value="InterPro"/>
</dbReference>
<comment type="subunit">
    <text evidence="1">Component of the mitochondrial contact site and cristae organizing system (MICOS) complex.</text>
</comment>
<keyword evidence="1" id="KW-0472">Membrane</keyword>
<name>A0A9P5ZNQ7_PLEER</name>
<evidence type="ECO:0000313" key="2">
    <source>
        <dbReference type="EMBL" id="KAF9490886.1"/>
    </source>
</evidence>
<comment type="caution">
    <text evidence="2">The sequence shown here is derived from an EMBL/GenBank/DDBJ whole genome shotgun (WGS) entry which is preliminary data.</text>
</comment>
<dbReference type="GO" id="GO:0044284">
    <property type="term" value="C:mitochondrial crista junction"/>
    <property type="evidence" value="ECO:0007669"/>
    <property type="project" value="TreeGrafter"/>
</dbReference>
<reference evidence="2" key="1">
    <citation type="submission" date="2020-11" db="EMBL/GenBank/DDBJ databases">
        <authorList>
            <consortium name="DOE Joint Genome Institute"/>
            <person name="Ahrendt S."/>
            <person name="Riley R."/>
            <person name="Andreopoulos W."/>
            <person name="Labutti K."/>
            <person name="Pangilinan J."/>
            <person name="Ruiz-Duenas F.J."/>
            <person name="Barrasa J.M."/>
            <person name="Sanchez-Garcia M."/>
            <person name="Camarero S."/>
            <person name="Miyauchi S."/>
            <person name="Serrano A."/>
            <person name="Linde D."/>
            <person name="Babiker R."/>
            <person name="Drula E."/>
            <person name="Ayuso-Fernandez I."/>
            <person name="Pacheco R."/>
            <person name="Padilla G."/>
            <person name="Ferreira P."/>
            <person name="Barriuso J."/>
            <person name="Kellner H."/>
            <person name="Castanera R."/>
            <person name="Alfaro M."/>
            <person name="Ramirez L."/>
            <person name="Pisabarro A.G."/>
            <person name="Kuo A."/>
            <person name="Tritt A."/>
            <person name="Lipzen A."/>
            <person name="He G."/>
            <person name="Yan M."/>
            <person name="Ng V."/>
            <person name="Cullen D."/>
            <person name="Martin F."/>
            <person name="Rosso M.-N."/>
            <person name="Henrissat B."/>
            <person name="Hibbett D."/>
            <person name="Martinez A.T."/>
            <person name="Grigoriev I.V."/>
        </authorList>
    </citation>
    <scope>NUCLEOTIDE SEQUENCE</scope>
    <source>
        <strain evidence="2">ATCC 90797</strain>
    </source>
</reference>
<keyword evidence="1" id="KW-0999">Mitochondrion inner membrane</keyword>
<dbReference type="OrthoDB" id="2399148at2759"/>
<dbReference type="AlphaFoldDB" id="A0A9P5ZNQ7"/>
<dbReference type="InterPro" id="IPR019166">
    <property type="entry name" value="MIC26/MIC27"/>
</dbReference>
<comment type="function">
    <text evidence="1">Component of the MICOS complex, a large protein complex of the mitochondrial inner membrane that plays crucial roles in the maintenance of crista junctions, inner membrane architecture, and formation of contact sites to the outer membrane.</text>
</comment>
<sequence length="261" mass="28587">MKETILRNLHRSKDSLWEYCKTTPHSGARSGIIDAMFRAALRPRRVVLAVATSIAISTPSSQEPEKLPNYPLRAPDVLLAQGVVSKWIGVEHAIEHRVKSIIAPDEPLTPALLYVGISTLTGSILARNRGLPTRVLLPPVFLLASLNHFLPKTSANLSAYFSALEETYFPTVAEKHAIANAHSRMTWERVKEGTQSGREGVMKGVEGAVEWVQGATGLKVKETLGWGETQAKKGESVVSEVIHAADKKVEEVKEAANRKLE</sequence>
<gene>
    <name evidence="2" type="ORF">BDN71DRAFT_1510887</name>
</gene>
<comment type="subcellular location">
    <subcellularLocation>
        <location evidence="1">Mitochondrion inner membrane</location>
    </subcellularLocation>
</comment>
<dbReference type="PANTHER" id="PTHR28268">
    <property type="entry name" value="MICOS SUBUNIT MIC26"/>
    <property type="match status" value="1"/>
</dbReference>
<dbReference type="EMBL" id="MU154631">
    <property type="protein sequence ID" value="KAF9490886.1"/>
    <property type="molecule type" value="Genomic_DNA"/>
</dbReference>
<dbReference type="Pfam" id="PF09769">
    <property type="entry name" value="ApoO"/>
    <property type="match status" value="1"/>
</dbReference>
<dbReference type="PANTHER" id="PTHR28268:SF1">
    <property type="entry name" value="MICOS SUBUNIT MIC26"/>
    <property type="match status" value="1"/>
</dbReference>
<evidence type="ECO:0000313" key="3">
    <source>
        <dbReference type="Proteomes" id="UP000807025"/>
    </source>
</evidence>
<dbReference type="GO" id="GO:0061617">
    <property type="term" value="C:MICOS complex"/>
    <property type="evidence" value="ECO:0007669"/>
    <property type="project" value="UniProtKB-UniRule"/>
</dbReference>
<protein>
    <recommendedName>
        <fullName evidence="1">MICOS complex subunit</fullName>
    </recommendedName>
</protein>
<evidence type="ECO:0000256" key="1">
    <source>
        <dbReference type="RuleBase" id="RU363021"/>
    </source>
</evidence>
<accession>A0A9P5ZNQ7</accession>
<organism evidence="2 3">
    <name type="scientific">Pleurotus eryngii</name>
    <name type="common">Boletus of the steppes</name>
    <dbReference type="NCBI Taxonomy" id="5323"/>
    <lineage>
        <taxon>Eukaryota</taxon>
        <taxon>Fungi</taxon>
        <taxon>Dikarya</taxon>
        <taxon>Basidiomycota</taxon>
        <taxon>Agaricomycotina</taxon>
        <taxon>Agaricomycetes</taxon>
        <taxon>Agaricomycetidae</taxon>
        <taxon>Agaricales</taxon>
        <taxon>Pleurotineae</taxon>
        <taxon>Pleurotaceae</taxon>
        <taxon>Pleurotus</taxon>
    </lineage>
</organism>